<dbReference type="PROSITE" id="PS50011">
    <property type="entry name" value="PROTEIN_KINASE_DOM"/>
    <property type="match status" value="1"/>
</dbReference>
<reference evidence="4 5" key="1">
    <citation type="journal article" date="2023" name="IScience">
        <title>Expanded male sex-determining region conserved during the evolution of homothallism in the green alga Volvox.</title>
        <authorList>
            <person name="Yamamoto K."/>
            <person name="Matsuzaki R."/>
            <person name="Mahakham W."/>
            <person name="Heman W."/>
            <person name="Sekimoto H."/>
            <person name="Kawachi M."/>
            <person name="Minakuchi Y."/>
            <person name="Toyoda A."/>
            <person name="Nozaki H."/>
        </authorList>
    </citation>
    <scope>NUCLEOTIDE SEQUENCE [LARGE SCALE GENOMIC DNA]</scope>
    <source>
        <strain evidence="4 5">NIES-4468</strain>
    </source>
</reference>
<dbReference type="Proteomes" id="UP001165090">
    <property type="component" value="Unassembled WGS sequence"/>
</dbReference>
<dbReference type="EMBL" id="BSDZ01000008">
    <property type="protein sequence ID" value="GLI60477.1"/>
    <property type="molecule type" value="Genomic_DNA"/>
</dbReference>
<gene>
    <name evidence="4" type="ORF">VaNZ11_002636</name>
</gene>
<feature type="chain" id="PRO_5045040999" description="Protein kinase domain-containing protein" evidence="2">
    <location>
        <begin position="22"/>
        <end position="1030"/>
    </location>
</feature>
<dbReference type="Pfam" id="PF00069">
    <property type="entry name" value="Pkinase"/>
    <property type="match status" value="1"/>
</dbReference>
<dbReference type="InterPro" id="IPR008271">
    <property type="entry name" value="Ser/Thr_kinase_AS"/>
</dbReference>
<dbReference type="InterPro" id="IPR051681">
    <property type="entry name" value="Ser/Thr_Kinases-Pseudokinases"/>
</dbReference>
<keyword evidence="1" id="KW-0472">Membrane</keyword>
<organism evidence="4 5">
    <name type="scientific">Volvox africanus</name>
    <dbReference type="NCBI Taxonomy" id="51714"/>
    <lineage>
        <taxon>Eukaryota</taxon>
        <taxon>Viridiplantae</taxon>
        <taxon>Chlorophyta</taxon>
        <taxon>core chlorophytes</taxon>
        <taxon>Chlorophyceae</taxon>
        <taxon>CS clade</taxon>
        <taxon>Chlamydomonadales</taxon>
        <taxon>Volvocaceae</taxon>
        <taxon>Volvox</taxon>
    </lineage>
</organism>
<dbReference type="PROSITE" id="PS00108">
    <property type="entry name" value="PROTEIN_KINASE_ST"/>
    <property type="match status" value="1"/>
</dbReference>
<evidence type="ECO:0000256" key="1">
    <source>
        <dbReference type="SAM" id="Phobius"/>
    </source>
</evidence>
<dbReference type="InterPro" id="IPR000719">
    <property type="entry name" value="Prot_kinase_dom"/>
</dbReference>
<accession>A0ABQ5RSC9</accession>
<dbReference type="PANTHER" id="PTHR44329">
    <property type="entry name" value="SERINE/THREONINE-PROTEIN KINASE TNNI3K-RELATED"/>
    <property type="match status" value="1"/>
</dbReference>
<feature type="domain" description="Protein kinase" evidence="3">
    <location>
        <begin position="731"/>
        <end position="1011"/>
    </location>
</feature>
<name>A0ABQ5RSC9_9CHLO</name>
<evidence type="ECO:0000259" key="3">
    <source>
        <dbReference type="PROSITE" id="PS50011"/>
    </source>
</evidence>
<keyword evidence="2" id="KW-0732">Signal</keyword>
<evidence type="ECO:0000313" key="4">
    <source>
        <dbReference type="EMBL" id="GLI60477.1"/>
    </source>
</evidence>
<comment type="caution">
    <text evidence="4">The sequence shown here is derived from an EMBL/GenBank/DDBJ whole genome shotgun (WGS) entry which is preliminary data.</text>
</comment>
<dbReference type="SMART" id="SM00220">
    <property type="entry name" value="S_TKc"/>
    <property type="match status" value="1"/>
</dbReference>
<evidence type="ECO:0000313" key="5">
    <source>
        <dbReference type="Proteomes" id="UP001165090"/>
    </source>
</evidence>
<feature type="transmembrane region" description="Helical" evidence="1">
    <location>
        <begin position="338"/>
        <end position="363"/>
    </location>
</feature>
<protein>
    <recommendedName>
        <fullName evidence="3">Protein kinase domain-containing protein</fullName>
    </recommendedName>
</protein>
<evidence type="ECO:0000256" key="2">
    <source>
        <dbReference type="SAM" id="SignalP"/>
    </source>
</evidence>
<feature type="signal peptide" evidence="2">
    <location>
        <begin position="1"/>
        <end position="21"/>
    </location>
</feature>
<dbReference type="InterPro" id="IPR011009">
    <property type="entry name" value="Kinase-like_dom_sf"/>
</dbReference>
<keyword evidence="1" id="KW-1133">Transmembrane helix</keyword>
<dbReference type="SUPFAM" id="SSF56112">
    <property type="entry name" value="Protein kinase-like (PK-like)"/>
    <property type="match status" value="1"/>
</dbReference>
<dbReference type="PANTHER" id="PTHR44329:SF214">
    <property type="entry name" value="PROTEIN KINASE DOMAIN-CONTAINING PROTEIN"/>
    <property type="match status" value="1"/>
</dbReference>
<sequence length="1030" mass="111941">MISGIITAFTVVFFSLPNLTAEHNCISRACRYGSNIHLSMASHKVPGRKLVVAAAVSAGPRRCANGLQFAAALADQSVEEVVLISDITLKKADWSNFSSPLKLMRNVTVRGFDENRDNWVVLDLSYVKNKIQLGAGVSLVFRFLVLNHWREDPHFMVPGLDLIAAGPIPESTDGMYWPAILARNAALIQRTCAPSYDPMSTYRSLERPAAFPGNQTLRVNVSQAGCLSLQTSNSNDDPGLLRPTRRCWPQAGVRDDFATFARNLEKTGRTTLAGYLVLCSDSDFFCETMMPEGCTLAYTPAGCYWRMFPRNVSGDIAAVPPTSAEHAQKTPNSSLKSAVLGIALGGTIGLCLMVLVGAVAIIMHSRGFHRCRRYHQQPLEGAPLYSLKYYYYYCCCGNLSDLAGGSTAATDSVTAYPDDPRDIDESCRSHGRLMTANRGQQHAELALHLTDRSSLLVSGLQRRHSDGAWVAVLPLRQASKQSGDFLTDPLCLMPVTSLTPLHPGINLDIKVDGDGEVTLSRVTLGKGGFGRVVKGMYRGIPVAVKLIDEGLATLPLQQTEVLPQAAMSYMSDAIKCVSHSAENKKAHCSDDIQVIMGGGGSIQQQQAVVIRAEASTPQQCGSAERAHSRTRRKDDCLTADLCTDNIKRAGAAGSMRRDGAAAGTAIVGVLVRGSCENDSRSICSKAIITSCEGVVTANSRKPATGDINRDMKSSAIPSDEENCTCNEPTTSSSHYTSYAGDFFEVYTAAVRSTLTEHHERIASIVAPADNEPMGPARKVLVEATLKQEVEVLARCQHPNIVRLLAASLQAPRFCLVMELMETSLDRLLYGRRETRRLLPLDMILHVGDQIARGLTYLHPTIVHRDLKPANVLISNAGSSRPVVKLADFGLSRLRNTVLITRNPEVGTAPYVAPEVFDAQNLVITDRVDVYAFGILLWEMLAGRRPWEGHNQVIVALLVAMHQRRPPLGLLSEERCPPKLRSLIHACWDPDPARRPAAAEIVKALALVQEALLHSSSSTAGASERPFLSLS</sequence>
<dbReference type="Gene3D" id="1.10.510.10">
    <property type="entry name" value="Transferase(Phosphotransferase) domain 1"/>
    <property type="match status" value="1"/>
</dbReference>
<keyword evidence="1" id="KW-0812">Transmembrane</keyword>
<keyword evidence="5" id="KW-1185">Reference proteome</keyword>
<proteinExistence type="predicted"/>